<comment type="similarity">
    <text evidence="2 6">Belongs to the MIP/aquaporin (TC 1.A.8) family.</text>
</comment>
<keyword evidence="6" id="KW-0813">Transport</keyword>
<evidence type="ECO:0000256" key="7">
    <source>
        <dbReference type="SAM" id="MobiDB-lite"/>
    </source>
</evidence>
<evidence type="ECO:0000256" key="1">
    <source>
        <dbReference type="ARBA" id="ARBA00004141"/>
    </source>
</evidence>
<dbReference type="InterPro" id="IPR034294">
    <property type="entry name" value="Aquaporin_transptr"/>
</dbReference>
<evidence type="ECO:0008006" key="11">
    <source>
        <dbReference type="Google" id="ProtNLM"/>
    </source>
</evidence>
<evidence type="ECO:0000256" key="8">
    <source>
        <dbReference type="SAM" id="Phobius"/>
    </source>
</evidence>
<accession>A0A2T7PFH6</accession>
<evidence type="ECO:0000313" key="9">
    <source>
        <dbReference type="EMBL" id="PVD32169.1"/>
    </source>
</evidence>
<sequence length="289" mass="31704">MSCLHIGITTGTCQAELGATLLQYGLSPWQGLGIELLLTFLFIFCVCATIDPNRTDGGGKALMIGFAMAGCHLAGFRFTGASMNPARSLGPAFVANKWSHHWCTPSAGGLCLLFLQRPPLLQQQPLPSHRRRQQPPGQPPQLSARRGEPQWHGCHHNHPHHQHPPTTCTPNLYAPGTFRGANSHRHPGLSQAPASRRPHVPATAHLRRGGANDDVILPPPRRPPPQHDDAIYGRRNPLNDVTPGRENQAYAFDSNPRRLQSPGASTPRDIMQMFSDGRETICLNDVRVF</sequence>
<evidence type="ECO:0000256" key="2">
    <source>
        <dbReference type="ARBA" id="ARBA00006175"/>
    </source>
</evidence>
<keyword evidence="3 6" id="KW-0812">Transmembrane</keyword>
<keyword evidence="4 8" id="KW-1133">Transmembrane helix</keyword>
<dbReference type="InterPro" id="IPR000425">
    <property type="entry name" value="MIP"/>
</dbReference>
<feature type="region of interest" description="Disordered" evidence="7">
    <location>
        <begin position="125"/>
        <end position="248"/>
    </location>
</feature>
<organism evidence="9 10">
    <name type="scientific">Pomacea canaliculata</name>
    <name type="common">Golden apple snail</name>
    <dbReference type="NCBI Taxonomy" id="400727"/>
    <lineage>
        <taxon>Eukaryota</taxon>
        <taxon>Metazoa</taxon>
        <taxon>Spiralia</taxon>
        <taxon>Lophotrochozoa</taxon>
        <taxon>Mollusca</taxon>
        <taxon>Gastropoda</taxon>
        <taxon>Caenogastropoda</taxon>
        <taxon>Architaenioglossa</taxon>
        <taxon>Ampullarioidea</taxon>
        <taxon>Ampullariidae</taxon>
        <taxon>Pomacea</taxon>
    </lineage>
</organism>
<dbReference type="PANTHER" id="PTHR19139:SF199">
    <property type="entry name" value="MIP17260P"/>
    <property type="match status" value="1"/>
</dbReference>
<dbReference type="Pfam" id="PF00230">
    <property type="entry name" value="MIP"/>
    <property type="match status" value="1"/>
</dbReference>
<feature type="transmembrane region" description="Helical" evidence="8">
    <location>
        <begin position="29"/>
        <end position="49"/>
    </location>
</feature>
<keyword evidence="10" id="KW-1185">Reference proteome</keyword>
<dbReference type="Gene3D" id="1.20.1080.10">
    <property type="entry name" value="Glycerol uptake facilitator protein"/>
    <property type="match status" value="1"/>
</dbReference>
<reference evidence="9 10" key="1">
    <citation type="submission" date="2018-04" db="EMBL/GenBank/DDBJ databases">
        <title>The genome of golden apple snail Pomacea canaliculata provides insight into stress tolerance and invasive adaptation.</title>
        <authorList>
            <person name="Liu C."/>
            <person name="Liu B."/>
            <person name="Ren Y."/>
            <person name="Zhang Y."/>
            <person name="Wang H."/>
            <person name="Li S."/>
            <person name="Jiang F."/>
            <person name="Yin L."/>
            <person name="Zhang G."/>
            <person name="Qian W."/>
            <person name="Fan W."/>
        </authorList>
    </citation>
    <scope>NUCLEOTIDE SEQUENCE [LARGE SCALE GENOMIC DNA]</scope>
    <source>
        <strain evidence="9">SZHN2017</strain>
        <tissue evidence="9">Muscle</tissue>
    </source>
</reference>
<proteinExistence type="inferred from homology"/>
<keyword evidence="5 8" id="KW-0472">Membrane</keyword>
<evidence type="ECO:0000256" key="6">
    <source>
        <dbReference type="RuleBase" id="RU000477"/>
    </source>
</evidence>
<dbReference type="EMBL" id="PZQS01000004">
    <property type="protein sequence ID" value="PVD32169.1"/>
    <property type="molecule type" value="Genomic_DNA"/>
</dbReference>
<feature type="transmembrane region" description="Helical" evidence="8">
    <location>
        <begin position="61"/>
        <end position="78"/>
    </location>
</feature>
<comment type="caution">
    <text evidence="9">The sequence shown here is derived from an EMBL/GenBank/DDBJ whole genome shotgun (WGS) entry which is preliminary data.</text>
</comment>
<feature type="compositionally biased region" description="Basic residues" evidence="7">
    <location>
        <begin position="153"/>
        <end position="163"/>
    </location>
</feature>
<dbReference type="SUPFAM" id="SSF81338">
    <property type="entry name" value="Aquaporin-like"/>
    <property type="match status" value="1"/>
</dbReference>
<evidence type="ECO:0000256" key="4">
    <source>
        <dbReference type="ARBA" id="ARBA00022989"/>
    </source>
</evidence>
<dbReference type="GO" id="GO:0015267">
    <property type="term" value="F:channel activity"/>
    <property type="evidence" value="ECO:0007669"/>
    <property type="project" value="InterPro"/>
</dbReference>
<dbReference type="PANTHER" id="PTHR19139">
    <property type="entry name" value="AQUAPORIN TRANSPORTER"/>
    <property type="match status" value="1"/>
</dbReference>
<comment type="subcellular location">
    <subcellularLocation>
        <location evidence="1">Membrane</location>
        <topology evidence="1">Multi-pass membrane protein</topology>
    </subcellularLocation>
</comment>
<dbReference type="PRINTS" id="PR00783">
    <property type="entry name" value="MINTRINSICP"/>
</dbReference>
<dbReference type="GO" id="GO:0005886">
    <property type="term" value="C:plasma membrane"/>
    <property type="evidence" value="ECO:0007669"/>
    <property type="project" value="TreeGrafter"/>
</dbReference>
<protein>
    <recommendedName>
        <fullName evidence="11">Aquaporin</fullName>
    </recommendedName>
</protein>
<evidence type="ECO:0000256" key="5">
    <source>
        <dbReference type="ARBA" id="ARBA00023136"/>
    </source>
</evidence>
<dbReference type="AlphaFoldDB" id="A0A2T7PFH6"/>
<dbReference type="Proteomes" id="UP000245119">
    <property type="component" value="Linkage Group LG4"/>
</dbReference>
<evidence type="ECO:0000313" key="10">
    <source>
        <dbReference type="Proteomes" id="UP000245119"/>
    </source>
</evidence>
<dbReference type="STRING" id="400727.A0A2T7PFH6"/>
<evidence type="ECO:0000256" key="3">
    <source>
        <dbReference type="ARBA" id="ARBA00022692"/>
    </source>
</evidence>
<name>A0A2T7PFH6_POMCA</name>
<dbReference type="InterPro" id="IPR023271">
    <property type="entry name" value="Aquaporin-like"/>
</dbReference>
<dbReference type="OrthoDB" id="3222at2759"/>
<gene>
    <name evidence="9" type="ORF">C0Q70_07598</name>
</gene>